<dbReference type="PANTHER" id="PTHR43330:SF13">
    <property type="entry name" value="METHIONINE AMINOPEPTIDASE 2"/>
    <property type="match status" value="1"/>
</dbReference>
<dbReference type="HAMAP" id="MF_01974">
    <property type="entry name" value="MetAP_1"/>
    <property type="match status" value="1"/>
</dbReference>
<protein>
    <recommendedName>
        <fullName evidence="6 7">Methionine aminopeptidase</fullName>
        <shortName evidence="6">MAP</shortName>
        <shortName evidence="6">MetAP</shortName>
        <ecNumber evidence="6 7">3.4.11.18</ecNumber>
    </recommendedName>
    <alternativeName>
        <fullName evidence="6">Peptidase M</fullName>
    </alternativeName>
</protein>
<dbReference type="Gene3D" id="3.90.230.10">
    <property type="entry name" value="Creatinase/methionine aminopeptidase superfamily"/>
    <property type="match status" value="1"/>
</dbReference>
<comment type="caution">
    <text evidence="9">The sequence shown here is derived from an EMBL/GenBank/DDBJ whole genome shotgun (WGS) entry which is preliminary data.</text>
</comment>
<evidence type="ECO:0000256" key="7">
    <source>
        <dbReference type="RuleBase" id="RU003653"/>
    </source>
</evidence>
<feature type="binding site" evidence="6">
    <location>
        <position position="201"/>
    </location>
    <ligand>
        <name>a divalent metal cation</name>
        <dbReference type="ChEBI" id="CHEBI:60240"/>
        <label>2</label>
        <note>catalytic</note>
    </ligand>
</feature>
<feature type="binding site" evidence="6">
    <location>
        <position position="104"/>
    </location>
    <ligand>
        <name>a divalent metal cation</name>
        <dbReference type="ChEBI" id="CHEBI:60240"/>
        <label>1</label>
    </ligand>
</feature>
<feature type="binding site" evidence="6">
    <location>
        <position position="174"/>
    </location>
    <ligand>
        <name>substrate</name>
    </ligand>
</feature>
<keyword evidence="3 6" id="KW-0645">Protease</keyword>
<name>A0A2W4EU94_9HYPH</name>
<feature type="binding site" evidence="6">
    <location>
        <position position="167"/>
    </location>
    <ligand>
        <name>a divalent metal cation</name>
        <dbReference type="ChEBI" id="CHEBI:60240"/>
        <label>2</label>
        <note>catalytic</note>
    </ligand>
</feature>
<proteinExistence type="inferred from homology"/>
<dbReference type="GO" id="GO:0006508">
    <property type="term" value="P:proteolysis"/>
    <property type="evidence" value="ECO:0007669"/>
    <property type="project" value="UniProtKB-KW"/>
</dbReference>
<evidence type="ECO:0000256" key="6">
    <source>
        <dbReference type="HAMAP-Rule" id="MF_01974"/>
    </source>
</evidence>
<accession>A0A2W4EU94</accession>
<dbReference type="CDD" id="cd01086">
    <property type="entry name" value="MetAP1"/>
    <property type="match status" value="1"/>
</dbReference>
<reference evidence="9 10" key="1">
    <citation type="journal article" date="2018" name="Sci. Rep.">
        <title>Rhizobium tumorigenes sp. nov., a novel plant tumorigenic bacterium isolated from cane gall tumors on thornless blackberry.</title>
        <authorList>
            <person name="Kuzmanovi N."/>
            <person name="Smalla K."/>
            <person name="Gronow S."/>
            <person name="PuBawska J."/>
        </authorList>
    </citation>
    <scope>NUCLEOTIDE SEQUENCE [LARGE SCALE GENOMIC DNA]</scope>
    <source>
        <strain evidence="9 10">CCBAU 85046</strain>
    </source>
</reference>
<evidence type="ECO:0000256" key="1">
    <source>
        <dbReference type="ARBA" id="ARBA00002521"/>
    </source>
</evidence>
<dbReference type="GO" id="GO:0004239">
    <property type="term" value="F:initiator methionyl aminopeptidase activity"/>
    <property type="evidence" value="ECO:0007669"/>
    <property type="project" value="UniProtKB-UniRule"/>
</dbReference>
<feature type="binding site" evidence="6">
    <location>
        <position position="104"/>
    </location>
    <ligand>
        <name>a divalent metal cation</name>
        <dbReference type="ChEBI" id="CHEBI:60240"/>
        <label>2</label>
        <note>catalytic</note>
    </ligand>
</feature>
<organism evidence="9 10">
    <name type="scientific">Rhizobium tubonense</name>
    <dbReference type="NCBI Taxonomy" id="484088"/>
    <lineage>
        <taxon>Bacteria</taxon>
        <taxon>Pseudomonadati</taxon>
        <taxon>Pseudomonadota</taxon>
        <taxon>Alphaproteobacteria</taxon>
        <taxon>Hyphomicrobiales</taxon>
        <taxon>Rhizobiaceae</taxon>
        <taxon>Rhizobium/Agrobacterium group</taxon>
        <taxon>Rhizobium</taxon>
    </lineage>
</organism>
<dbReference type="NCBIfam" id="TIGR00500">
    <property type="entry name" value="met_pdase_I"/>
    <property type="match status" value="1"/>
</dbReference>
<evidence type="ECO:0000256" key="4">
    <source>
        <dbReference type="ARBA" id="ARBA00022723"/>
    </source>
</evidence>
<keyword evidence="10" id="KW-1185">Reference proteome</keyword>
<dbReference type="Pfam" id="PF00557">
    <property type="entry name" value="Peptidase_M24"/>
    <property type="match status" value="1"/>
</dbReference>
<dbReference type="PANTHER" id="PTHR43330">
    <property type="entry name" value="METHIONINE AMINOPEPTIDASE"/>
    <property type="match status" value="1"/>
</dbReference>
<feature type="domain" description="Peptidase M24" evidence="8">
    <location>
        <begin position="11"/>
        <end position="238"/>
    </location>
</feature>
<dbReference type="SUPFAM" id="SSF55920">
    <property type="entry name" value="Creatinase/aminopeptidase"/>
    <property type="match status" value="1"/>
</dbReference>
<feature type="binding site" evidence="6">
    <location>
        <position position="76"/>
    </location>
    <ligand>
        <name>substrate</name>
    </ligand>
</feature>
<evidence type="ECO:0000256" key="3">
    <source>
        <dbReference type="ARBA" id="ARBA00022670"/>
    </source>
</evidence>
<feature type="binding site" evidence="6">
    <location>
        <position position="232"/>
    </location>
    <ligand>
        <name>a divalent metal cation</name>
        <dbReference type="ChEBI" id="CHEBI:60240"/>
        <label>2</label>
        <note>catalytic</note>
    </ligand>
</feature>
<comment type="similarity">
    <text evidence="6">Belongs to the peptidase M24A family. Methionine aminopeptidase type 1 subfamily.</text>
</comment>
<dbReference type="AlphaFoldDB" id="A0A2W4EU94"/>
<comment type="function">
    <text evidence="1 6">Removes the N-terminal methionine from nascent proteins. The N-terminal methionine is often cleaved when the second residue in the primary sequence is small and uncharged (Met-Ala-, Cys, Gly, Pro, Ser, Thr, or Val). Requires deformylation of the N(alpha)-formylated initiator methionine before it can be hydrolyzed.</text>
</comment>
<sequence length="250" mass="26835">MIISNDDELAKLKEIGRICANALKTMAAALEPGITTLELDAIGRKVLEDAGARSAPEFCYRFPGATCISVNEEVAHGIPGPRVILAGDLVNLDVSAEKDGFFSDTGASFTVPPVKPKVERLCRDGKRALWVGLNQVRSGAPFLQIGKAVGAFAQKNRYTLVANLASHGIGRSLHEEPAEVSTWADPSETRIMEDGLVFTVEPFLSLGATWAEGGDDAWTLYSDPRAPTVQFEHTVVATRNGPMILTLADE</sequence>
<dbReference type="EC" id="3.4.11.18" evidence="6 7"/>
<comment type="subunit">
    <text evidence="6">Monomer.</text>
</comment>
<dbReference type="GO" id="GO:0070006">
    <property type="term" value="F:metalloaminopeptidase activity"/>
    <property type="evidence" value="ECO:0007669"/>
    <property type="project" value="UniProtKB-UniRule"/>
</dbReference>
<comment type="catalytic activity">
    <reaction evidence="6 7">
        <text>Release of N-terminal amino acids, preferentially methionine, from peptides and arylamides.</text>
        <dbReference type="EC" id="3.4.11.18"/>
    </reaction>
</comment>
<dbReference type="PRINTS" id="PR00599">
    <property type="entry name" value="MAPEPTIDASE"/>
</dbReference>
<dbReference type="InterPro" id="IPR000994">
    <property type="entry name" value="Pept_M24"/>
</dbReference>
<feature type="binding site" evidence="6">
    <location>
        <position position="93"/>
    </location>
    <ligand>
        <name>a divalent metal cation</name>
        <dbReference type="ChEBI" id="CHEBI:60240"/>
        <label>1</label>
    </ligand>
</feature>
<keyword evidence="5 6" id="KW-0378">Hydrolase</keyword>
<keyword evidence="4 6" id="KW-0479">Metal-binding</keyword>
<dbReference type="InterPro" id="IPR002467">
    <property type="entry name" value="Pept_M24A_MAP1"/>
</dbReference>
<dbReference type="EMBL" id="PCDP01000035">
    <property type="protein sequence ID" value="PZM13870.1"/>
    <property type="molecule type" value="Genomic_DNA"/>
</dbReference>
<dbReference type="Proteomes" id="UP000248925">
    <property type="component" value="Unassembled WGS sequence"/>
</dbReference>
<dbReference type="OrthoDB" id="9802055at2"/>
<dbReference type="InterPro" id="IPR001714">
    <property type="entry name" value="Pept_M24_MAP"/>
</dbReference>
<gene>
    <name evidence="6 9" type="primary">map</name>
    <name evidence="9" type="ORF">CPY51_13485</name>
</gene>
<keyword evidence="2 6" id="KW-0031">Aminopeptidase</keyword>
<evidence type="ECO:0000259" key="8">
    <source>
        <dbReference type="Pfam" id="PF00557"/>
    </source>
</evidence>
<feature type="binding site" evidence="6">
    <location>
        <position position="232"/>
    </location>
    <ligand>
        <name>a divalent metal cation</name>
        <dbReference type="ChEBI" id="CHEBI:60240"/>
        <label>1</label>
    </ligand>
</feature>
<evidence type="ECO:0000256" key="2">
    <source>
        <dbReference type="ARBA" id="ARBA00022438"/>
    </source>
</evidence>
<evidence type="ECO:0000313" key="10">
    <source>
        <dbReference type="Proteomes" id="UP000248925"/>
    </source>
</evidence>
<dbReference type="RefSeq" id="WP_111160721.1">
    <property type="nucleotide sequence ID" value="NZ_PCDP01000035.1"/>
</dbReference>
<dbReference type="GO" id="GO:0046872">
    <property type="term" value="F:metal ion binding"/>
    <property type="evidence" value="ECO:0007669"/>
    <property type="project" value="UniProtKB-UniRule"/>
</dbReference>
<evidence type="ECO:0000256" key="5">
    <source>
        <dbReference type="ARBA" id="ARBA00022801"/>
    </source>
</evidence>
<evidence type="ECO:0000313" key="9">
    <source>
        <dbReference type="EMBL" id="PZM13870.1"/>
    </source>
</evidence>
<dbReference type="InterPro" id="IPR036005">
    <property type="entry name" value="Creatinase/aminopeptidase-like"/>
</dbReference>
<comment type="cofactor">
    <cofactor evidence="6">
        <name>Co(2+)</name>
        <dbReference type="ChEBI" id="CHEBI:48828"/>
    </cofactor>
    <cofactor evidence="6">
        <name>Zn(2+)</name>
        <dbReference type="ChEBI" id="CHEBI:29105"/>
    </cofactor>
    <cofactor evidence="6">
        <name>Mn(2+)</name>
        <dbReference type="ChEBI" id="CHEBI:29035"/>
    </cofactor>
    <cofactor evidence="6">
        <name>Fe(2+)</name>
        <dbReference type="ChEBI" id="CHEBI:29033"/>
    </cofactor>
    <text evidence="6">Binds 2 divalent metal cations per subunit. Has a high-affinity and a low affinity metal-binding site. The true nature of the physiological cofactor is under debate. The enzyme is active with cobalt, zinc, manganese or divalent iron ions. Most likely, methionine aminopeptidases function as mononuclear Fe(2+)-metalloproteases under physiological conditions, and the catalytically relevant metal-binding site has been assigned to the histidine-containing high-affinity site.</text>
</comment>